<gene>
    <name evidence="1" type="ORF">BN1221_03937c</name>
</gene>
<accession>A0A0G4JZT0</accession>
<evidence type="ECO:0000313" key="2">
    <source>
        <dbReference type="Proteomes" id="UP000044377"/>
    </source>
</evidence>
<keyword evidence="2" id="KW-1185">Reference proteome</keyword>
<sequence>MKDNGDMITTCTVVISFYHQTSTLIAISNKLDERYRRELSFPSTRLG</sequence>
<organism evidence="1 2">
    <name type="scientific">Brenneria goodwinii</name>
    <dbReference type="NCBI Taxonomy" id="1109412"/>
    <lineage>
        <taxon>Bacteria</taxon>
        <taxon>Pseudomonadati</taxon>
        <taxon>Pseudomonadota</taxon>
        <taxon>Gammaproteobacteria</taxon>
        <taxon>Enterobacterales</taxon>
        <taxon>Pectobacteriaceae</taxon>
        <taxon>Brenneria</taxon>
    </lineage>
</organism>
<evidence type="ECO:0000313" key="1">
    <source>
        <dbReference type="EMBL" id="CPR19753.1"/>
    </source>
</evidence>
<name>A0A0G4JZT0_9GAMM</name>
<dbReference type="EMBL" id="CGIG01000001">
    <property type="protein sequence ID" value="CPR19753.1"/>
    <property type="molecule type" value="Genomic_DNA"/>
</dbReference>
<protein>
    <submittedName>
        <fullName evidence="1">Uncharacterized protein</fullName>
    </submittedName>
</protein>
<dbReference type="Proteomes" id="UP000044377">
    <property type="component" value="Unassembled WGS sequence"/>
</dbReference>
<dbReference type="AlphaFoldDB" id="A0A0G4JZT0"/>
<reference evidence="2" key="1">
    <citation type="submission" date="2015-01" db="EMBL/GenBank/DDBJ databases">
        <authorList>
            <person name="Paterson Steve"/>
        </authorList>
    </citation>
    <scope>NUCLEOTIDE SEQUENCE [LARGE SCALE GENOMIC DNA]</scope>
    <source>
        <strain evidence="2">OBR1</strain>
    </source>
</reference>
<proteinExistence type="predicted"/>